<evidence type="ECO:0000313" key="4">
    <source>
        <dbReference type="Proteomes" id="UP001056455"/>
    </source>
</evidence>
<sequence>MARPPAHVPPPPKSGPPVALIAAVVAIAVAIAAVVAYVVMRPDPVDTATEDGAAVTGVGSSANALPNAGGIVVGDAGDDAPAVHIYQDYQCPWCGLLEQVSGPAFTEAALAGDIQLTYTLMSFLDGNLGTDHSGRAANAAMCADDQGAFVDFNAAVFAGQPDEEGDGWTDEQLIGFAEDSGVEDIEAFTGCLEAGTHDDYVTDMQTRSSQDGISGSPRVFIDGTEVNDDQLGILLEDPNSFPGLLDELAN</sequence>
<keyword evidence="4" id="KW-1185">Reference proteome</keyword>
<dbReference type="SUPFAM" id="SSF52833">
    <property type="entry name" value="Thioredoxin-like"/>
    <property type="match status" value="1"/>
</dbReference>
<dbReference type="InterPro" id="IPR036249">
    <property type="entry name" value="Thioredoxin-like_sf"/>
</dbReference>
<proteinExistence type="predicted"/>
<gene>
    <name evidence="3" type="ORF">NF556_11710</name>
</gene>
<dbReference type="InterPro" id="IPR012336">
    <property type="entry name" value="Thioredoxin-like_fold"/>
</dbReference>
<accession>A0ABY4YNP8</accession>
<dbReference type="CDD" id="cd02972">
    <property type="entry name" value="DsbA_family"/>
    <property type="match status" value="1"/>
</dbReference>
<feature type="transmembrane region" description="Helical" evidence="1">
    <location>
        <begin position="20"/>
        <end position="40"/>
    </location>
</feature>
<name>A0ABY4YNP8_9MICO</name>
<dbReference type="Proteomes" id="UP001056455">
    <property type="component" value="Chromosome"/>
</dbReference>
<feature type="domain" description="Thioredoxin-like fold" evidence="2">
    <location>
        <begin position="70"/>
        <end position="229"/>
    </location>
</feature>
<dbReference type="Gene3D" id="3.40.30.10">
    <property type="entry name" value="Glutaredoxin"/>
    <property type="match status" value="1"/>
</dbReference>
<reference evidence="3" key="1">
    <citation type="submission" date="2022-06" db="EMBL/GenBank/DDBJ databases">
        <title>Ornithinimicrobium HY1793.</title>
        <authorList>
            <person name="Huang Y."/>
        </authorList>
    </citation>
    <scope>NUCLEOTIDE SEQUENCE</scope>
    <source>
        <strain evidence="3">HY1793</strain>
    </source>
</reference>
<keyword evidence="1" id="KW-0812">Transmembrane</keyword>
<protein>
    <submittedName>
        <fullName evidence="3">DsbA family protein</fullName>
    </submittedName>
</protein>
<dbReference type="EMBL" id="CP099489">
    <property type="protein sequence ID" value="USQ78314.1"/>
    <property type="molecule type" value="Genomic_DNA"/>
</dbReference>
<evidence type="ECO:0000313" key="3">
    <source>
        <dbReference type="EMBL" id="USQ78314.1"/>
    </source>
</evidence>
<evidence type="ECO:0000256" key="1">
    <source>
        <dbReference type="SAM" id="Phobius"/>
    </source>
</evidence>
<keyword evidence="1" id="KW-1133">Transmembrane helix</keyword>
<dbReference type="Pfam" id="PF13462">
    <property type="entry name" value="Thioredoxin_4"/>
    <property type="match status" value="1"/>
</dbReference>
<dbReference type="RefSeq" id="WP_252591112.1">
    <property type="nucleotide sequence ID" value="NZ_CP099489.1"/>
</dbReference>
<evidence type="ECO:0000259" key="2">
    <source>
        <dbReference type="Pfam" id="PF13462"/>
    </source>
</evidence>
<organism evidence="3 4">
    <name type="scientific">Ornithinimicrobium faecis</name>
    <dbReference type="NCBI Taxonomy" id="2934158"/>
    <lineage>
        <taxon>Bacteria</taxon>
        <taxon>Bacillati</taxon>
        <taxon>Actinomycetota</taxon>
        <taxon>Actinomycetes</taxon>
        <taxon>Micrococcales</taxon>
        <taxon>Ornithinimicrobiaceae</taxon>
        <taxon>Ornithinimicrobium</taxon>
    </lineage>
</organism>
<keyword evidence="1" id="KW-0472">Membrane</keyword>